<dbReference type="InterPro" id="IPR050698">
    <property type="entry name" value="MBL"/>
</dbReference>
<dbReference type="InterPro" id="IPR011108">
    <property type="entry name" value="RMMBL"/>
</dbReference>
<accession>A0ABS4GHE2</accession>
<dbReference type="Pfam" id="PF16661">
    <property type="entry name" value="Lactamase_B_6"/>
    <property type="match status" value="1"/>
</dbReference>
<dbReference type="SMART" id="SM01027">
    <property type="entry name" value="Beta-Casp"/>
    <property type="match status" value="1"/>
</dbReference>
<sequence>MNIRFLGAVKGVTGSSHLIQFKDKKILLDCGMFQGKDEDLNGEVLEVNPGEIDYLFLSHSHIDHSGRIPLLVKNGFKGVIYCSKPTYDLCQIMLVDSAHIQETEAEWKNRKSKRSGKKLVEPMYTQSDAIDSLKYFKPIFYDQVITIGDDLTVKINDAGHILGSSIIEMWFKEDNETIKLVYSGDLGMDEKPLLKDPAIIDSADYVIIESTYGNRIHENMEQRTEELIEVILKTVRRGGSVIIPSFAVGRTQEIIYELNKYYDKKMSENGGKENELKKIPVYIDSPLATKATEIFKANALVFDEEARNYILGGDNPLEFENLHFTQSADESKALNFSDEPKIIISASGMCDAGRIKHHLKHNLWKKECSIVFVGYQAEGTLGRRIVDGEKDVKILGEEIHINAEICNVEGFSGHADKPALMKWLRGFKEKPKNVFIVHGELESKIDFAKSVTTELGLNCIVPEYNVIYDIKPFEHINEIKVNDSDKTTKLDGLTSEVKKIIEKANEEQIKELTKDVEELRRLFENALKLTEGNLKKDINLDSLNKINNNIIEIENEIINLTMLNGK</sequence>
<dbReference type="CDD" id="cd16295">
    <property type="entry name" value="TTHA0252-CPSF-like_MBL-fold"/>
    <property type="match status" value="1"/>
</dbReference>
<gene>
    <name evidence="5" type="ORF">J2Z76_002992</name>
</gene>
<feature type="domain" description="Beta-Casp" evidence="4">
    <location>
        <begin position="251"/>
        <end position="385"/>
    </location>
</feature>
<dbReference type="Gene3D" id="3.60.15.10">
    <property type="entry name" value="Ribonuclease Z/Hydroxyacylglutathione hydrolase-like"/>
    <property type="match status" value="1"/>
</dbReference>
<name>A0ABS4GHE2_9FIRM</name>
<dbReference type="InterPro" id="IPR001279">
    <property type="entry name" value="Metallo-B-lactamas"/>
</dbReference>
<dbReference type="Gene3D" id="3.40.50.10890">
    <property type="match status" value="1"/>
</dbReference>
<dbReference type="InterPro" id="IPR036866">
    <property type="entry name" value="RibonucZ/Hydroxyglut_hydro"/>
</dbReference>
<evidence type="ECO:0000256" key="2">
    <source>
        <dbReference type="SAM" id="Coils"/>
    </source>
</evidence>
<proteinExistence type="predicted"/>
<keyword evidence="1" id="KW-0378">Hydrolase</keyword>
<keyword evidence="6" id="KW-1185">Reference proteome</keyword>
<dbReference type="PANTHER" id="PTHR11203:SF37">
    <property type="entry name" value="INTEGRATOR COMPLEX SUBUNIT 11"/>
    <property type="match status" value="1"/>
</dbReference>
<dbReference type="EMBL" id="JAGGKS010000010">
    <property type="protein sequence ID" value="MBP1927119.1"/>
    <property type="molecule type" value="Genomic_DNA"/>
</dbReference>
<organism evidence="5 6">
    <name type="scientific">Sedimentibacter acidaminivorans</name>
    <dbReference type="NCBI Taxonomy" id="913099"/>
    <lineage>
        <taxon>Bacteria</taxon>
        <taxon>Bacillati</taxon>
        <taxon>Bacillota</taxon>
        <taxon>Tissierellia</taxon>
        <taxon>Sedimentibacter</taxon>
    </lineage>
</organism>
<evidence type="ECO:0000259" key="4">
    <source>
        <dbReference type="SMART" id="SM01027"/>
    </source>
</evidence>
<protein>
    <submittedName>
        <fullName evidence="5">Metallo-beta-lactamase family protein</fullName>
    </submittedName>
</protein>
<dbReference type="SUPFAM" id="SSF56281">
    <property type="entry name" value="Metallo-hydrolase/oxidoreductase"/>
    <property type="match status" value="1"/>
</dbReference>
<keyword evidence="2" id="KW-0175">Coiled coil</keyword>
<feature type="coiled-coil region" evidence="2">
    <location>
        <begin position="490"/>
        <end position="563"/>
    </location>
</feature>
<dbReference type="SMART" id="SM00849">
    <property type="entry name" value="Lactamase_B"/>
    <property type="match status" value="1"/>
</dbReference>
<evidence type="ECO:0000256" key="1">
    <source>
        <dbReference type="ARBA" id="ARBA00022801"/>
    </source>
</evidence>
<dbReference type="Proteomes" id="UP001519342">
    <property type="component" value="Unassembled WGS sequence"/>
</dbReference>
<dbReference type="Pfam" id="PF07521">
    <property type="entry name" value="RMMBL"/>
    <property type="match status" value="1"/>
</dbReference>
<dbReference type="RefSeq" id="WP_209512834.1">
    <property type="nucleotide sequence ID" value="NZ_JAGGKS010000010.1"/>
</dbReference>
<evidence type="ECO:0000313" key="5">
    <source>
        <dbReference type="EMBL" id="MBP1927119.1"/>
    </source>
</evidence>
<reference evidence="5 6" key="1">
    <citation type="submission" date="2021-03" db="EMBL/GenBank/DDBJ databases">
        <title>Genomic Encyclopedia of Type Strains, Phase IV (KMG-IV): sequencing the most valuable type-strain genomes for metagenomic binning, comparative biology and taxonomic classification.</title>
        <authorList>
            <person name="Goeker M."/>
        </authorList>
    </citation>
    <scope>NUCLEOTIDE SEQUENCE [LARGE SCALE GENOMIC DNA]</scope>
    <source>
        <strain evidence="5 6">DSM 24004</strain>
    </source>
</reference>
<evidence type="ECO:0000259" key="3">
    <source>
        <dbReference type="SMART" id="SM00849"/>
    </source>
</evidence>
<dbReference type="PANTHER" id="PTHR11203">
    <property type="entry name" value="CLEAVAGE AND POLYADENYLATION SPECIFICITY FACTOR FAMILY MEMBER"/>
    <property type="match status" value="1"/>
</dbReference>
<comment type="caution">
    <text evidence="5">The sequence shown here is derived from an EMBL/GenBank/DDBJ whole genome shotgun (WGS) entry which is preliminary data.</text>
</comment>
<feature type="domain" description="Metallo-beta-lactamase" evidence="3">
    <location>
        <begin position="13"/>
        <end position="239"/>
    </location>
</feature>
<evidence type="ECO:0000313" key="6">
    <source>
        <dbReference type="Proteomes" id="UP001519342"/>
    </source>
</evidence>
<dbReference type="Pfam" id="PF10996">
    <property type="entry name" value="Beta-Casp"/>
    <property type="match status" value="1"/>
</dbReference>
<dbReference type="InterPro" id="IPR022712">
    <property type="entry name" value="Beta_Casp"/>
</dbReference>